<dbReference type="Gene3D" id="3.40.50.1820">
    <property type="entry name" value="alpha/beta hydrolase"/>
    <property type="match status" value="1"/>
</dbReference>
<name>A0A9D2NU36_9FIRM</name>
<evidence type="ECO:0000313" key="2">
    <source>
        <dbReference type="Proteomes" id="UP000823896"/>
    </source>
</evidence>
<gene>
    <name evidence="1" type="ORF">H9702_06445</name>
</gene>
<dbReference type="Proteomes" id="UP000823896">
    <property type="component" value="Unassembled WGS sequence"/>
</dbReference>
<dbReference type="InterPro" id="IPR029058">
    <property type="entry name" value="AB_hydrolase_fold"/>
</dbReference>
<dbReference type="InterPro" id="IPR024499">
    <property type="entry name" value="Mbeg1-like"/>
</dbReference>
<comment type="caution">
    <text evidence="1">The sequence shown here is derived from an EMBL/GenBank/DDBJ whole genome shotgun (WGS) entry which is preliminary data.</text>
</comment>
<reference evidence="1" key="2">
    <citation type="submission" date="2021-04" db="EMBL/GenBank/DDBJ databases">
        <authorList>
            <person name="Gilroy R."/>
        </authorList>
    </citation>
    <scope>NUCLEOTIDE SEQUENCE</scope>
    <source>
        <strain evidence="1">CHK187-11901</strain>
    </source>
</reference>
<sequence>MQGILDYAELRKDISFQERGFNPVDALIFSVLSYVDWEESVNASSLSVTDACASFMERSAGTDLERIFAYSPLIPQLLSQLKDSARYQEVKIGEYRNVFDEAQEIQFAAVTMQLPDGSLFLSFRGTDSSMIGWKEDMKMTYQESVPAQVLAWEYLRQVTKHNTREKRFLGRTRRREIPTLYLGGHSKGGNLAMYAAVREKTLHPHIRKVFNFDGPGFRETFYEQYEITDIAPRIITYLPKGSIIGRLLAHREAAIVIEAKESGLSQHDAFCWSISCDDLVRAQGLSEESDRVQEYIQRVLLDRSDEERRRFIDLIFRVMDRLEIRSVSDMSQLSIRQGISGLRELSAMSGEERKFILDVISFLWQQTRSIFFHPRS</sequence>
<accession>A0A9D2NU36</accession>
<proteinExistence type="predicted"/>
<protein>
    <submittedName>
        <fullName evidence="1">DUF2974 domain-containing protein</fullName>
    </submittedName>
</protein>
<reference evidence="1" key="1">
    <citation type="journal article" date="2021" name="PeerJ">
        <title>Extensive microbial diversity within the chicken gut microbiome revealed by metagenomics and culture.</title>
        <authorList>
            <person name="Gilroy R."/>
            <person name="Ravi A."/>
            <person name="Getino M."/>
            <person name="Pursley I."/>
            <person name="Horton D.L."/>
            <person name="Alikhan N.F."/>
            <person name="Baker D."/>
            <person name="Gharbi K."/>
            <person name="Hall N."/>
            <person name="Watson M."/>
            <person name="Adriaenssens E.M."/>
            <person name="Foster-Nyarko E."/>
            <person name="Jarju S."/>
            <person name="Secka A."/>
            <person name="Antonio M."/>
            <person name="Oren A."/>
            <person name="Chaudhuri R.R."/>
            <person name="La Ragione R."/>
            <person name="Hildebrand F."/>
            <person name="Pallen M.J."/>
        </authorList>
    </citation>
    <scope>NUCLEOTIDE SEQUENCE</scope>
    <source>
        <strain evidence="1">CHK187-11901</strain>
    </source>
</reference>
<dbReference type="EMBL" id="DWWM01000042">
    <property type="protein sequence ID" value="HJC36753.1"/>
    <property type="molecule type" value="Genomic_DNA"/>
</dbReference>
<dbReference type="SUPFAM" id="SSF53474">
    <property type="entry name" value="alpha/beta-Hydrolases"/>
    <property type="match status" value="1"/>
</dbReference>
<dbReference type="AlphaFoldDB" id="A0A9D2NU36"/>
<evidence type="ECO:0000313" key="1">
    <source>
        <dbReference type="EMBL" id="HJC36753.1"/>
    </source>
</evidence>
<organism evidence="1 2">
    <name type="scientific">Candidatus Merdibacter merdavium</name>
    <dbReference type="NCBI Taxonomy" id="2838692"/>
    <lineage>
        <taxon>Bacteria</taxon>
        <taxon>Bacillati</taxon>
        <taxon>Bacillota</taxon>
        <taxon>Erysipelotrichia</taxon>
        <taxon>Erysipelotrichales</taxon>
        <taxon>Erysipelotrichaceae</taxon>
        <taxon>Merdibacter</taxon>
    </lineage>
</organism>
<dbReference type="Pfam" id="PF11187">
    <property type="entry name" value="Mbeg1-like"/>
    <property type="match status" value="1"/>
</dbReference>